<evidence type="ECO:0000313" key="1">
    <source>
        <dbReference type="EMBL" id="KIX85600.1"/>
    </source>
</evidence>
<dbReference type="Proteomes" id="UP000032214">
    <property type="component" value="Unassembled WGS sequence"/>
</dbReference>
<dbReference type="EMBL" id="ARQD01000001">
    <property type="protein sequence ID" value="KIX85600.1"/>
    <property type="molecule type" value="Genomic_DNA"/>
</dbReference>
<accession>A0A0D2I355</accession>
<comment type="caution">
    <text evidence="1">The sequence shown here is derived from an EMBL/GenBank/DDBJ whole genome shotgun (WGS) entry which is preliminary data.</text>
</comment>
<proteinExistence type="predicted"/>
<evidence type="ECO:0000313" key="2">
    <source>
        <dbReference type="Proteomes" id="UP000032214"/>
    </source>
</evidence>
<gene>
    <name evidence="1" type="ORF">J120_01430</name>
</gene>
<reference evidence="1 2" key="1">
    <citation type="journal article" date="2013" name="Proc. Natl. Acad. Sci. U.S.A.">
        <title>Candidate phylum TM6 genome recovered from a hospital sink biofilm provides genomic insights into this uncultivated phylum.</title>
        <authorList>
            <person name="McLean J.S."/>
            <person name="Lombardo M.J."/>
            <person name="Badger J.H."/>
            <person name="Edlund A."/>
            <person name="Novotny M."/>
            <person name="Yee-Greenbaum J."/>
            <person name="Vyahhi N."/>
            <person name="Hall A.P."/>
            <person name="Yang Y."/>
            <person name="Dupont C.L."/>
            <person name="Ziegler M.G."/>
            <person name="Chitsaz H."/>
            <person name="Allen A.E."/>
            <person name="Yooseph S."/>
            <person name="Tesler G."/>
            <person name="Pevzner P.A."/>
            <person name="Friedman R.M."/>
            <person name="Nealson K.H."/>
            <person name="Venter J.C."/>
            <person name="Lasken R.S."/>
        </authorList>
    </citation>
    <scope>NUCLEOTIDE SEQUENCE [LARGE SCALE GENOMIC DNA]</scope>
    <source>
        <strain evidence="1 2">TM6SC1</strain>
    </source>
</reference>
<sequence length="159" mass="17326">MTSKLFRKVLFVMCAVLTYSHSMLYSQSKDSIYSMAASALPIAALVAQLIVRGQTVSIGSTDVFMSDIVTVGTISAVAGIKGNYSSIPEQLTSWFVPTMVSRWCSGYIMNPSSTSSFWWQPLKLATLLTAHAFAQYVTQQTLVKIKAYLSNKSSNTSAV</sequence>
<protein>
    <submittedName>
        <fullName evidence="1">Uncharacterized protein</fullName>
    </submittedName>
</protein>
<organism evidence="1 2">
    <name type="scientific">candidate division TM6 bacterium JCVI TM6SC1</name>
    <dbReference type="NCBI Taxonomy" id="1306947"/>
    <lineage>
        <taxon>Bacteria</taxon>
        <taxon>Candidatus Babelota</taxon>
        <taxon>Vermiphilus</taxon>
    </lineage>
</organism>
<keyword evidence="2" id="KW-1185">Reference proteome</keyword>
<dbReference type="AlphaFoldDB" id="A0A0D2I355"/>
<dbReference type="STRING" id="1306947.J120_01430"/>
<name>A0A0D2I355_9BACT</name>